<dbReference type="Proteomes" id="UP001151760">
    <property type="component" value="Unassembled WGS sequence"/>
</dbReference>
<reference evidence="2" key="2">
    <citation type="submission" date="2022-01" db="EMBL/GenBank/DDBJ databases">
        <authorList>
            <person name="Yamashiro T."/>
            <person name="Shiraishi A."/>
            <person name="Satake H."/>
            <person name="Nakayama K."/>
        </authorList>
    </citation>
    <scope>NUCLEOTIDE SEQUENCE</scope>
</reference>
<feature type="compositionally biased region" description="Polar residues" evidence="1">
    <location>
        <begin position="1"/>
        <end position="12"/>
    </location>
</feature>
<organism evidence="2 3">
    <name type="scientific">Tanacetum coccineum</name>
    <dbReference type="NCBI Taxonomy" id="301880"/>
    <lineage>
        <taxon>Eukaryota</taxon>
        <taxon>Viridiplantae</taxon>
        <taxon>Streptophyta</taxon>
        <taxon>Embryophyta</taxon>
        <taxon>Tracheophyta</taxon>
        <taxon>Spermatophyta</taxon>
        <taxon>Magnoliopsida</taxon>
        <taxon>eudicotyledons</taxon>
        <taxon>Gunneridae</taxon>
        <taxon>Pentapetalae</taxon>
        <taxon>asterids</taxon>
        <taxon>campanulids</taxon>
        <taxon>Asterales</taxon>
        <taxon>Asteraceae</taxon>
        <taxon>Asteroideae</taxon>
        <taxon>Anthemideae</taxon>
        <taxon>Anthemidinae</taxon>
        <taxon>Tanacetum</taxon>
    </lineage>
</organism>
<evidence type="ECO:0000313" key="3">
    <source>
        <dbReference type="Proteomes" id="UP001151760"/>
    </source>
</evidence>
<evidence type="ECO:0000256" key="1">
    <source>
        <dbReference type="SAM" id="MobiDB-lite"/>
    </source>
</evidence>
<keyword evidence="3" id="KW-1185">Reference proteome</keyword>
<proteinExistence type="predicted"/>
<sequence>MDSTPPFSSSLQIPPEARFQTTGDDEKGAEDPGNEDSEVTSTIEPRVNQEKDANVNNTNNIKTVSPTVNAAGIVDNVVAENIVYGSFLSSSSINNATRAVNTAQGVNTSSTQGAANSSTTVENLSDAMIYSFFASQPSIP</sequence>
<feature type="region of interest" description="Disordered" evidence="1">
    <location>
        <begin position="1"/>
        <end position="61"/>
    </location>
</feature>
<protein>
    <submittedName>
        <fullName evidence="2">Uncharacterized protein</fullName>
    </submittedName>
</protein>
<name>A0ABQ5HXQ1_9ASTR</name>
<comment type="caution">
    <text evidence="2">The sequence shown here is derived from an EMBL/GenBank/DDBJ whole genome shotgun (WGS) entry which is preliminary data.</text>
</comment>
<gene>
    <name evidence="2" type="ORF">Tco_1081461</name>
</gene>
<accession>A0ABQ5HXQ1</accession>
<dbReference type="EMBL" id="BQNB010020126">
    <property type="protein sequence ID" value="GJT92616.1"/>
    <property type="molecule type" value="Genomic_DNA"/>
</dbReference>
<reference evidence="2" key="1">
    <citation type="journal article" date="2022" name="Int. J. Mol. Sci.">
        <title>Draft Genome of Tanacetum Coccineum: Genomic Comparison of Closely Related Tanacetum-Family Plants.</title>
        <authorList>
            <person name="Yamashiro T."/>
            <person name="Shiraishi A."/>
            <person name="Nakayama K."/>
            <person name="Satake H."/>
        </authorList>
    </citation>
    <scope>NUCLEOTIDE SEQUENCE</scope>
</reference>
<evidence type="ECO:0000313" key="2">
    <source>
        <dbReference type="EMBL" id="GJT92616.1"/>
    </source>
</evidence>